<dbReference type="Proteomes" id="UP000693738">
    <property type="component" value="Unassembled WGS sequence"/>
</dbReference>
<evidence type="ECO:0000259" key="7">
    <source>
        <dbReference type="PROSITE" id="PS50405"/>
    </source>
</evidence>
<dbReference type="GO" id="GO:0004364">
    <property type="term" value="F:glutathione transferase activity"/>
    <property type="evidence" value="ECO:0007669"/>
    <property type="project" value="UniProtKB-EC"/>
</dbReference>
<dbReference type="CDD" id="cd03053">
    <property type="entry name" value="GST_N_Phi"/>
    <property type="match status" value="1"/>
</dbReference>
<dbReference type="InterPro" id="IPR004046">
    <property type="entry name" value="GST_C"/>
</dbReference>
<proteinExistence type="inferred from homology"/>
<dbReference type="PROSITE" id="PS50405">
    <property type="entry name" value="GST_CTER"/>
    <property type="match status" value="1"/>
</dbReference>
<feature type="domain" description="GST N-terminal" evidence="6">
    <location>
        <begin position="1"/>
        <end position="85"/>
    </location>
</feature>
<comment type="similarity">
    <text evidence="1 5">Belongs to the GST superfamily.</text>
</comment>
<dbReference type="InterPro" id="IPR004045">
    <property type="entry name" value="Glutathione_S-Trfase_N"/>
</dbReference>
<feature type="domain" description="GST C-terminal" evidence="7">
    <location>
        <begin position="94"/>
        <end position="221"/>
    </location>
</feature>
<reference evidence="8" key="1">
    <citation type="submission" date="2021-05" db="EMBL/GenBank/DDBJ databases">
        <authorList>
            <person name="Khan N."/>
        </authorList>
    </citation>
    <scope>NUCLEOTIDE SEQUENCE</scope>
</reference>
<dbReference type="PROSITE" id="PS50404">
    <property type="entry name" value="GST_NTER"/>
    <property type="match status" value="1"/>
</dbReference>
<evidence type="ECO:0000256" key="3">
    <source>
        <dbReference type="ARBA" id="ARBA00022679"/>
    </source>
</evidence>
<dbReference type="FunFam" id="3.40.30.10:FF:000016">
    <property type="entry name" value="Glutathione S-transferase F2"/>
    <property type="match status" value="1"/>
</dbReference>
<dbReference type="GO" id="GO:0005737">
    <property type="term" value="C:cytoplasm"/>
    <property type="evidence" value="ECO:0007669"/>
    <property type="project" value="TreeGrafter"/>
</dbReference>
<dbReference type="PANTHER" id="PTHR43900">
    <property type="entry name" value="GLUTATHIONE S-TRANSFERASE RHO"/>
    <property type="match status" value="1"/>
</dbReference>
<keyword evidence="3" id="KW-0808">Transferase</keyword>
<accession>A0A8J2IEH6</accession>
<dbReference type="SFLD" id="SFLDS00019">
    <property type="entry name" value="Glutathione_Transferase_(cytos"/>
    <property type="match status" value="1"/>
</dbReference>
<evidence type="ECO:0000256" key="1">
    <source>
        <dbReference type="ARBA" id="ARBA00007409"/>
    </source>
</evidence>
<dbReference type="SFLD" id="SFLDG00358">
    <property type="entry name" value="Main_(cytGST)"/>
    <property type="match status" value="1"/>
</dbReference>
<dbReference type="AlphaFoldDB" id="A0A8J2IEH6"/>
<dbReference type="InterPro" id="IPR010987">
    <property type="entry name" value="Glutathione-S-Trfase_C-like"/>
</dbReference>
<name>A0A8J2IEH6_FUSEQ</name>
<evidence type="ECO:0000256" key="5">
    <source>
        <dbReference type="RuleBase" id="RU003494"/>
    </source>
</evidence>
<comment type="catalytic activity">
    <reaction evidence="4">
        <text>RX + glutathione = an S-substituted glutathione + a halide anion + H(+)</text>
        <dbReference type="Rhea" id="RHEA:16437"/>
        <dbReference type="ChEBI" id="CHEBI:15378"/>
        <dbReference type="ChEBI" id="CHEBI:16042"/>
        <dbReference type="ChEBI" id="CHEBI:17792"/>
        <dbReference type="ChEBI" id="CHEBI:57925"/>
        <dbReference type="ChEBI" id="CHEBI:90779"/>
        <dbReference type="EC" id="2.5.1.18"/>
    </reaction>
</comment>
<evidence type="ECO:0000313" key="8">
    <source>
        <dbReference type="EMBL" id="CAG7554665.1"/>
    </source>
</evidence>
<dbReference type="Pfam" id="PF02798">
    <property type="entry name" value="GST_N"/>
    <property type="match status" value="1"/>
</dbReference>
<comment type="caution">
    <text evidence="8">The sequence shown here is derived from an EMBL/GenBank/DDBJ whole genome shotgun (WGS) entry which is preliminary data.</text>
</comment>
<dbReference type="GO" id="GO:0006749">
    <property type="term" value="P:glutathione metabolic process"/>
    <property type="evidence" value="ECO:0007669"/>
    <property type="project" value="TreeGrafter"/>
</dbReference>
<evidence type="ECO:0000256" key="2">
    <source>
        <dbReference type="ARBA" id="ARBA00012452"/>
    </source>
</evidence>
<gene>
    <name evidence="8" type="ORF">FEQUK3_LOCUS427</name>
</gene>
<dbReference type="PANTHER" id="PTHR43900:SF3">
    <property type="entry name" value="GLUTATHIONE S-TRANSFERASE RHO"/>
    <property type="match status" value="1"/>
</dbReference>
<dbReference type="EC" id="2.5.1.18" evidence="2"/>
<dbReference type="Pfam" id="PF00043">
    <property type="entry name" value="GST_C"/>
    <property type="match status" value="1"/>
</dbReference>
<organism evidence="8 9">
    <name type="scientific">Fusarium equiseti</name>
    <name type="common">Fusarium scirpi</name>
    <dbReference type="NCBI Taxonomy" id="61235"/>
    <lineage>
        <taxon>Eukaryota</taxon>
        <taxon>Fungi</taxon>
        <taxon>Dikarya</taxon>
        <taxon>Ascomycota</taxon>
        <taxon>Pezizomycotina</taxon>
        <taxon>Sordariomycetes</taxon>
        <taxon>Hypocreomycetidae</taxon>
        <taxon>Hypocreales</taxon>
        <taxon>Nectriaceae</taxon>
        <taxon>Fusarium</taxon>
        <taxon>Fusarium incarnatum-equiseti species complex</taxon>
    </lineage>
</organism>
<dbReference type="GO" id="GO:0043295">
    <property type="term" value="F:glutathione binding"/>
    <property type="evidence" value="ECO:0007669"/>
    <property type="project" value="TreeGrafter"/>
</dbReference>
<protein>
    <recommendedName>
        <fullName evidence="2">glutathione transferase</fullName>
        <ecNumber evidence="2">2.5.1.18</ecNumber>
    </recommendedName>
</protein>
<sequence length="227" mass="25568">MTIKLYGYDPSTCTRRVITVLEEKGLDYEFVSVDVFAGAHKTEEYTNKFHPFNKIPVLVDEDAGVRIYESRAIAHYLATKYRDQGIDLSPSEHDFKAYAAFQQALSLELSYFDPNVSGLAWEEVFKPLRGLGPANPDIIKSKLENLDASLKGYERILSKQKYLAGDNITLADLFHFSYGQMAEPLGFGDLLVKYPAVAKWWGGLKERDSWKKVNEGPEMPSKQGGDA</sequence>
<evidence type="ECO:0000259" key="6">
    <source>
        <dbReference type="PROSITE" id="PS50404"/>
    </source>
</evidence>
<dbReference type="EMBL" id="CAJSTJ010000022">
    <property type="protein sequence ID" value="CAG7554665.1"/>
    <property type="molecule type" value="Genomic_DNA"/>
</dbReference>
<evidence type="ECO:0000313" key="9">
    <source>
        <dbReference type="Proteomes" id="UP000693738"/>
    </source>
</evidence>
<dbReference type="SFLD" id="SFLDG01154">
    <property type="entry name" value="Main.5:_Phi-like"/>
    <property type="match status" value="1"/>
</dbReference>
<evidence type="ECO:0000256" key="4">
    <source>
        <dbReference type="ARBA" id="ARBA00047960"/>
    </source>
</evidence>
<dbReference type="InterPro" id="IPR040079">
    <property type="entry name" value="Glutathione_S-Trfase"/>
</dbReference>